<keyword evidence="1" id="KW-1133">Transmembrane helix</keyword>
<feature type="transmembrane region" description="Helical" evidence="1">
    <location>
        <begin position="12"/>
        <end position="34"/>
    </location>
</feature>
<dbReference type="Proteomes" id="UP000633365">
    <property type="component" value="Unassembled WGS sequence"/>
</dbReference>
<sequence length="194" mass="22395">MTTAECYQILFQFIGTIISFIALIASIIAVVLTYKNLSEMRKQLNEQQKQYFEQNRGNLVFYIKKSSVGITHDLIIKNFGNSPAKLLSLSINPDLDWTKAGQSDIEEFNITKLNNIFLAPNQHIGTIFDFSDFEEKELEVQICYTTCDKEYIEKYRIDINYLDKVLTLEPKIEDELSALKNINKSIVSLSEQFI</sequence>
<comment type="caution">
    <text evidence="2">The sequence shown here is derived from an EMBL/GenBank/DDBJ whole genome shotgun (WGS) entry which is preliminary data.</text>
</comment>
<dbReference type="EMBL" id="JAEQMG010000165">
    <property type="protein sequence ID" value="MBK6089995.1"/>
    <property type="molecule type" value="Genomic_DNA"/>
</dbReference>
<accession>A0A934WUA1</accession>
<evidence type="ECO:0000313" key="3">
    <source>
        <dbReference type="Proteomes" id="UP000633365"/>
    </source>
</evidence>
<keyword evidence="1" id="KW-0472">Membrane</keyword>
<name>A0A934WUA1_9FIRM</name>
<dbReference type="AlphaFoldDB" id="A0A934WUA1"/>
<dbReference type="RefSeq" id="WP_201428696.1">
    <property type="nucleotide sequence ID" value="NZ_JAEQMG010000165.1"/>
</dbReference>
<reference evidence="2" key="1">
    <citation type="submission" date="2021-01" db="EMBL/GenBank/DDBJ databases">
        <title>Genome public.</title>
        <authorList>
            <person name="Liu C."/>
            <person name="Sun Q."/>
        </authorList>
    </citation>
    <scope>NUCLEOTIDE SEQUENCE</scope>
    <source>
        <strain evidence="2">M6</strain>
    </source>
</reference>
<protein>
    <submittedName>
        <fullName evidence="2">Uncharacterized protein</fullName>
    </submittedName>
</protein>
<keyword evidence="3" id="KW-1185">Reference proteome</keyword>
<evidence type="ECO:0000256" key="1">
    <source>
        <dbReference type="SAM" id="Phobius"/>
    </source>
</evidence>
<proteinExistence type="predicted"/>
<gene>
    <name evidence="2" type="ORF">JKK62_15320</name>
</gene>
<evidence type="ECO:0000313" key="2">
    <source>
        <dbReference type="EMBL" id="MBK6089995.1"/>
    </source>
</evidence>
<keyword evidence="1" id="KW-0812">Transmembrane</keyword>
<organism evidence="2 3">
    <name type="scientific">Ruminococcus difficilis</name>
    <dbReference type="NCBI Taxonomy" id="2763069"/>
    <lineage>
        <taxon>Bacteria</taxon>
        <taxon>Bacillati</taxon>
        <taxon>Bacillota</taxon>
        <taxon>Clostridia</taxon>
        <taxon>Eubacteriales</taxon>
        <taxon>Oscillospiraceae</taxon>
        <taxon>Ruminococcus</taxon>
    </lineage>
</organism>